<dbReference type="SUPFAM" id="SSF48498">
    <property type="entry name" value="Tetracyclin repressor-like, C-terminal domain"/>
    <property type="match status" value="1"/>
</dbReference>
<keyword evidence="2 4" id="KW-0238">DNA-binding</keyword>
<evidence type="ECO:0000256" key="2">
    <source>
        <dbReference type="ARBA" id="ARBA00023125"/>
    </source>
</evidence>
<dbReference type="AlphaFoldDB" id="A0A1Q9A1F2"/>
<proteinExistence type="predicted"/>
<keyword evidence="3" id="KW-0804">Transcription</keyword>
<evidence type="ECO:0000256" key="4">
    <source>
        <dbReference type="PROSITE-ProRule" id="PRU00335"/>
    </source>
</evidence>
<organism evidence="6 7">
    <name type="scientific">Allorhizobium taibaishanense</name>
    <dbReference type="NCBI Taxonomy" id="887144"/>
    <lineage>
        <taxon>Bacteria</taxon>
        <taxon>Pseudomonadati</taxon>
        <taxon>Pseudomonadota</taxon>
        <taxon>Alphaproteobacteria</taxon>
        <taxon>Hyphomicrobiales</taxon>
        <taxon>Rhizobiaceae</taxon>
        <taxon>Rhizobium/Agrobacterium group</taxon>
        <taxon>Allorhizobium</taxon>
    </lineage>
</organism>
<dbReference type="Pfam" id="PF21597">
    <property type="entry name" value="TetR_C_43"/>
    <property type="match status" value="1"/>
</dbReference>
<evidence type="ECO:0000256" key="3">
    <source>
        <dbReference type="ARBA" id="ARBA00023163"/>
    </source>
</evidence>
<sequence length="207" mass="21986">MNAVQADDVTVASEAPTKRRLRADAVRSEDALLEAAKLAFVELGVDVPVRDIAMRAGVGVGTLYRRFPTRADLVTAVFRHEVDACTAEAAVLAKTCPPFEALAAWLKRYTVFLAAKKGLAAALHSGDPAYQGLPDYFRGNFEPALTSLLASAADAGTVRSDIVPYDLLKLVGSMSASALGDEAFVMRMLDLIIDGLRFGADTKDGAP</sequence>
<comment type="caution">
    <text evidence="6">The sequence shown here is derived from an EMBL/GenBank/DDBJ whole genome shotgun (WGS) entry which is preliminary data.</text>
</comment>
<dbReference type="InterPro" id="IPR036271">
    <property type="entry name" value="Tet_transcr_reg_TetR-rel_C_sf"/>
</dbReference>
<evidence type="ECO:0000256" key="1">
    <source>
        <dbReference type="ARBA" id="ARBA00023015"/>
    </source>
</evidence>
<name>A0A1Q9A1F2_9HYPH</name>
<dbReference type="GO" id="GO:0000976">
    <property type="term" value="F:transcription cis-regulatory region binding"/>
    <property type="evidence" value="ECO:0007669"/>
    <property type="project" value="TreeGrafter"/>
</dbReference>
<dbReference type="GO" id="GO:0003700">
    <property type="term" value="F:DNA-binding transcription factor activity"/>
    <property type="evidence" value="ECO:0007669"/>
    <property type="project" value="TreeGrafter"/>
</dbReference>
<dbReference type="InterPro" id="IPR050109">
    <property type="entry name" value="HTH-type_TetR-like_transc_reg"/>
</dbReference>
<dbReference type="Pfam" id="PF00440">
    <property type="entry name" value="TetR_N"/>
    <property type="match status" value="1"/>
</dbReference>
<feature type="DNA-binding region" description="H-T-H motif" evidence="4">
    <location>
        <begin position="48"/>
        <end position="67"/>
    </location>
</feature>
<dbReference type="PANTHER" id="PTHR30055:SF234">
    <property type="entry name" value="HTH-TYPE TRANSCRIPTIONAL REGULATOR BETI"/>
    <property type="match status" value="1"/>
</dbReference>
<reference evidence="6 7" key="1">
    <citation type="submission" date="2016-09" db="EMBL/GenBank/DDBJ databases">
        <title>Rhizobium oryziradicis sp. nov., isolated from the root of rice.</title>
        <authorList>
            <person name="Zhao J."/>
            <person name="Zhang X."/>
        </authorList>
    </citation>
    <scope>NUCLEOTIDE SEQUENCE [LARGE SCALE GENOMIC DNA]</scope>
    <source>
        <strain evidence="6 7">14971</strain>
    </source>
</reference>
<dbReference type="PRINTS" id="PR00455">
    <property type="entry name" value="HTHTETR"/>
</dbReference>
<dbReference type="PROSITE" id="PS50977">
    <property type="entry name" value="HTH_TETR_2"/>
    <property type="match status" value="1"/>
</dbReference>
<evidence type="ECO:0000313" key="7">
    <source>
        <dbReference type="Proteomes" id="UP000185598"/>
    </source>
</evidence>
<keyword evidence="1" id="KW-0805">Transcription regulation</keyword>
<dbReference type="InterPro" id="IPR049445">
    <property type="entry name" value="TetR_SbtR-like_C"/>
</dbReference>
<dbReference type="Gene3D" id="1.10.357.10">
    <property type="entry name" value="Tetracycline Repressor, domain 2"/>
    <property type="match status" value="1"/>
</dbReference>
<dbReference type="Proteomes" id="UP000185598">
    <property type="component" value="Unassembled WGS sequence"/>
</dbReference>
<dbReference type="EMBL" id="MKIN01000024">
    <property type="protein sequence ID" value="OLP48362.1"/>
    <property type="molecule type" value="Genomic_DNA"/>
</dbReference>
<gene>
    <name evidence="6" type="ORF">BJF91_08120</name>
</gene>
<dbReference type="STRING" id="887144.BJF91_08120"/>
<dbReference type="PANTHER" id="PTHR30055">
    <property type="entry name" value="HTH-TYPE TRANSCRIPTIONAL REGULATOR RUTR"/>
    <property type="match status" value="1"/>
</dbReference>
<keyword evidence="7" id="KW-1185">Reference proteome</keyword>
<dbReference type="InterPro" id="IPR001647">
    <property type="entry name" value="HTH_TetR"/>
</dbReference>
<feature type="domain" description="HTH tetR-type" evidence="5">
    <location>
        <begin position="26"/>
        <end position="85"/>
    </location>
</feature>
<evidence type="ECO:0000313" key="6">
    <source>
        <dbReference type="EMBL" id="OLP48362.1"/>
    </source>
</evidence>
<dbReference type="SUPFAM" id="SSF46689">
    <property type="entry name" value="Homeodomain-like"/>
    <property type="match status" value="1"/>
</dbReference>
<dbReference type="InterPro" id="IPR009057">
    <property type="entry name" value="Homeodomain-like_sf"/>
</dbReference>
<accession>A0A1Q9A1F2</accession>
<evidence type="ECO:0000259" key="5">
    <source>
        <dbReference type="PROSITE" id="PS50977"/>
    </source>
</evidence>
<protein>
    <submittedName>
        <fullName evidence="6">TetR family transcriptional regulator</fullName>
    </submittedName>
</protein>